<evidence type="ECO:0000256" key="1">
    <source>
        <dbReference type="ARBA" id="ARBA00022679"/>
    </source>
</evidence>
<gene>
    <name evidence="4" type="ORF">CRE_25238</name>
</gene>
<dbReference type="GO" id="GO:0042350">
    <property type="term" value="P:GDP-L-fucose biosynthetic process"/>
    <property type="evidence" value="ECO:0007669"/>
    <property type="project" value="UniProtKB-ARBA"/>
</dbReference>
<dbReference type="HOGENOM" id="CLU_361403_0_0_1"/>
<dbReference type="OMA" id="FEICETR"/>
<dbReference type="AlphaFoldDB" id="E3LS33"/>
<dbReference type="eggNOG" id="ENOG502QRKZ">
    <property type="taxonomic scope" value="Eukaryota"/>
</dbReference>
<dbReference type="OrthoDB" id="10062280at2759"/>
<name>E3LS33_CAERE</name>
<protein>
    <recommendedName>
        <fullName evidence="3">GDP-fucose pyrophosphorylase domain-containing protein</fullName>
    </recommendedName>
</protein>
<dbReference type="GO" id="GO:0000166">
    <property type="term" value="F:nucleotide binding"/>
    <property type="evidence" value="ECO:0007669"/>
    <property type="project" value="UniProtKB-KW"/>
</dbReference>
<dbReference type="SUPFAM" id="SSF52047">
    <property type="entry name" value="RNI-like"/>
    <property type="match status" value="1"/>
</dbReference>
<sequence>MSGEIQAKTIANIPPEIMSQVMTWLEPAYILNSALTSIQMAEFVVRSLPRVRDLKIRISNDDFSGSFRENSIELQVPQVNQRATKTVLKILLDHLGNAIESLHLENDLTIGEVPDDFIACVLNCTKDAHLKELVLSDIDLERIHTWTLALLAGFRELEKVEIEACNLGEDASPHNTEAKLLRYLQPSFQTLTQIDLKGTPQITDNFSRRISRSCPNLSYFRISGCPLVTTLSALPFIELTRLRRTDKLDVHMDNTDFDADQLRSFMHSPLFASTTSEWRLNPIAVPLGFQKPAVLATHSSRKYVLIFMWQKLILTAGSDSQNLLFRQQLASIPTDKFCESVEVVTDESPGIRIGSGGATLSIIRTALESYQTEDLQTKKILLLHSGGLSQRMPHLSAFGKAYGTLPNSKTILETKLEIYEKDLLMKLPETGGIMITASDVIENMENAKKVNSEVDIVIFAHVSSIEVGTQHGVFVIDENTNKLKRVLQKPTVDEMKEDKAIREDGTVLTDSCYFLTWKFCERLLKISILQTPVTEELCCYGDFMRPMGSNPKLDYIEKSPQNVRAYRKALADIFSLARVDISVLGDNTFFHFGTYHEYIESLMPNSEFRRSFPHLYKTNIIFSKGVSAIPDSSLAEYSSGVDLKVGENSVVSGIDSGEDSLNLPRNILAFTMALKGRMFVSVIVKIDEDIKKKSNMVKWNGHYTRIDGHSLWEAPLFEICETRAKSLKATLREWENGMTETRSERISISEAVKRHDLEADLEWRRSLTDLKMLE</sequence>
<reference evidence="4" key="1">
    <citation type="submission" date="2007-07" db="EMBL/GenBank/DDBJ databases">
        <title>PCAP assembly of the Caenorhabditis remanei genome.</title>
        <authorList>
            <consortium name="The Caenorhabditis remanei Sequencing Consortium"/>
            <person name="Wilson R.K."/>
        </authorList>
    </citation>
    <scope>NUCLEOTIDE SEQUENCE [LARGE SCALE GENOMIC DNA]</scope>
    <source>
        <strain evidence="4">PB4641</strain>
    </source>
</reference>
<evidence type="ECO:0000313" key="5">
    <source>
        <dbReference type="Proteomes" id="UP000008281"/>
    </source>
</evidence>
<evidence type="ECO:0000259" key="3">
    <source>
        <dbReference type="Pfam" id="PF07959"/>
    </source>
</evidence>
<organism evidence="5">
    <name type="scientific">Caenorhabditis remanei</name>
    <name type="common">Caenorhabditis vulgaris</name>
    <dbReference type="NCBI Taxonomy" id="31234"/>
    <lineage>
        <taxon>Eukaryota</taxon>
        <taxon>Metazoa</taxon>
        <taxon>Ecdysozoa</taxon>
        <taxon>Nematoda</taxon>
        <taxon>Chromadorea</taxon>
        <taxon>Rhabditida</taxon>
        <taxon>Rhabditina</taxon>
        <taxon>Rhabditomorpha</taxon>
        <taxon>Rhabditoidea</taxon>
        <taxon>Rhabditidae</taxon>
        <taxon>Peloderinae</taxon>
        <taxon>Caenorhabditis</taxon>
    </lineage>
</organism>
<dbReference type="InterPro" id="IPR012887">
    <property type="entry name" value="GDP_fucose_pyrophosphorylase"/>
</dbReference>
<dbReference type="PANTHER" id="PTHR15045">
    <property type="entry name" value="FUCOSE-1-PHOSPHATE GUANYLYLTRANSFERASE"/>
    <property type="match status" value="1"/>
</dbReference>
<dbReference type="Pfam" id="PF07959">
    <property type="entry name" value="Fucose_pyrophosphorylase"/>
    <property type="match status" value="1"/>
</dbReference>
<proteinExistence type="predicted"/>
<dbReference type="InParanoid" id="E3LS33"/>
<keyword evidence="5" id="KW-1185">Reference proteome</keyword>
<accession>E3LS33</accession>
<feature type="domain" description="GDP-fucose pyrophosphorylase" evidence="3">
    <location>
        <begin position="374"/>
        <end position="696"/>
    </location>
</feature>
<keyword evidence="1" id="KW-0808">Transferase</keyword>
<dbReference type="Proteomes" id="UP000008281">
    <property type="component" value="Unassembled WGS sequence"/>
</dbReference>
<dbReference type="FunCoup" id="E3LS33">
    <property type="interactions" value="1797"/>
</dbReference>
<dbReference type="InterPro" id="IPR032675">
    <property type="entry name" value="LRR_dom_sf"/>
</dbReference>
<dbReference type="PANTHER" id="PTHR15045:SF1">
    <property type="entry name" value="FUCOSE-1-PHOSPHATE GUANYLYLTRANSFERASE"/>
    <property type="match status" value="1"/>
</dbReference>
<evidence type="ECO:0000256" key="2">
    <source>
        <dbReference type="ARBA" id="ARBA00022741"/>
    </source>
</evidence>
<dbReference type="STRING" id="31234.E3LS33"/>
<dbReference type="EMBL" id="DS268414">
    <property type="protein sequence ID" value="EFP09490.1"/>
    <property type="molecule type" value="Genomic_DNA"/>
</dbReference>
<keyword evidence="2" id="KW-0547">Nucleotide-binding</keyword>
<evidence type="ECO:0000313" key="4">
    <source>
        <dbReference type="EMBL" id="EFP09490.1"/>
    </source>
</evidence>
<dbReference type="GO" id="GO:0016772">
    <property type="term" value="F:transferase activity, transferring phosphorus-containing groups"/>
    <property type="evidence" value="ECO:0007669"/>
    <property type="project" value="InterPro"/>
</dbReference>
<dbReference type="Gene3D" id="3.80.10.10">
    <property type="entry name" value="Ribonuclease Inhibitor"/>
    <property type="match status" value="1"/>
</dbReference>